<organism evidence="2 3">
    <name type="scientific">Algoriphagus kandeliae</name>
    <dbReference type="NCBI Taxonomy" id="2562278"/>
    <lineage>
        <taxon>Bacteria</taxon>
        <taxon>Pseudomonadati</taxon>
        <taxon>Bacteroidota</taxon>
        <taxon>Cytophagia</taxon>
        <taxon>Cytophagales</taxon>
        <taxon>Cyclobacteriaceae</taxon>
        <taxon>Algoriphagus</taxon>
    </lineage>
</organism>
<keyword evidence="1" id="KW-1133">Transmembrane helix</keyword>
<dbReference type="AlphaFoldDB" id="A0A4Y9QWC2"/>
<keyword evidence="1" id="KW-0812">Transmembrane</keyword>
<reference evidence="2 3" key="1">
    <citation type="submission" date="2019-03" db="EMBL/GenBank/DDBJ databases">
        <title>Algoriphagus sp. nov, a new strain isolated from root system soil of mangrove plant Kandelia.</title>
        <authorList>
            <person name="Yin Q."/>
            <person name="Wang K."/>
            <person name="Song Z."/>
        </authorList>
    </citation>
    <scope>NUCLEOTIDE SEQUENCE [LARGE SCALE GENOMIC DNA]</scope>
    <source>
        <strain evidence="2 3">XY-J91</strain>
    </source>
</reference>
<proteinExistence type="predicted"/>
<accession>A0A4Y9QWC2</accession>
<dbReference type="RefSeq" id="WP_135072434.1">
    <property type="nucleotide sequence ID" value="NZ_SPSB01000002.1"/>
</dbReference>
<evidence type="ECO:0000313" key="2">
    <source>
        <dbReference type="EMBL" id="TFV95892.1"/>
    </source>
</evidence>
<keyword evidence="1" id="KW-0472">Membrane</keyword>
<dbReference type="OrthoDB" id="826897at2"/>
<sequence>MVNISEISQTIRKLVETRINLIKEEIQDQVMGVVTRVLLLVIIGGLMLLVLLFFSLALAFFLSSVFESTYSGFLLVGLFYLLLVVGLYWLRYSPSIRKEIQGGMSNFIFDNSKKEEDGEEGA</sequence>
<name>A0A4Y9QWC2_9BACT</name>
<evidence type="ECO:0000313" key="3">
    <source>
        <dbReference type="Proteomes" id="UP000297647"/>
    </source>
</evidence>
<keyword evidence="3" id="KW-1185">Reference proteome</keyword>
<feature type="transmembrane region" description="Helical" evidence="1">
    <location>
        <begin position="68"/>
        <end position="90"/>
    </location>
</feature>
<dbReference type="EMBL" id="SPSB01000002">
    <property type="protein sequence ID" value="TFV95892.1"/>
    <property type="molecule type" value="Genomic_DNA"/>
</dbReference>
<comment type="caution">
    <text evidence="2">The sequence shown here is derived from an EMBL/GenBank/DDBJ whole genome shotgun (WGS) entry which is preliminary data.</text>
</comment>
<evidence type="ECO:0000256" key="1">
    <source>
        <dbReference type="SAM" id="Phobius"/>
    </source>
</evidence>
<feature type="transmembrane region" description="Helical" evidence="1">
    <location>
        <begin position="37"/>
        <end position="62"/>
    </location>
</feature>
<dbReference type="Proteomes" id="UP000297647">
    <property type="component" value="Unassembled WGS sequence"/>
</dbReference>
<protein>
    <submittedName>
        <fullName evidence="2">Phage holin family protein</fullName>
    </submittedName>
</protein>
<dbReference type="Pfam" id="PF07332">
    <property type="entry name" value="Phage_holin_3_6"/>
    <property type="match status" value="1"/>
</dbReference>
<gene>
    <name evidence="2" type="ORF">E4S40_06620</name>
</gene>
<dbReference type="InterPro" id="IPR009937">
    <property type="entry name" value="Phage_holin_3_6"/>
</dbReference>